<proteinExistence type="inferred from homology"/>
<dbReference type="EC" id="2.5.1.54" evidence="2"/>
<dbReference type="Pfam" id="PF01474">
    <property type="entry name" value="DAHP_synth_2"/>
    <property type="match status" value="1"/>
</dbReference>
<dbReference type="GO" id="GO:0003849">
    <property type="term" value="F:3-deoxy-7-phosphoheptulonate synthase activity"/>
    <property type="evidence" value="ECO:0007669"/>
    <property type="project" value="UniProtKB-EC"/>
</dbReference>
<dbReference type="InterPro" id="IPR013785">
    <property type="entry name" value="Aldolase_TIM"/>
</dbReference>
<dbReference type="GO" id="GO:0009073">
    <property type="term" value="P:aromatic amino acid family biosynthetic process"/>
    <property type="evidence" value="ECO:0007669"/>
    <property type="project" value="InterPro"/>
</dbReference>
<organism evidence="4">
    <name type="scientific">sediment metagenome</name>
    <dbReference type="NCBI Taxonomy" id="749907"/>
    <lineage>
        <taxon>unclassified sequences</taxon>
        <taxon>metagenomes</taxon>
        <taxon>ecological metagenomes</taxon>
    </lineage>
</organism>
<evidence type="ECO:0000256" key="2">
    <source>
        <dbReference type="ARBA" id="ARBA00012694"/>
    </source>
</evidence>
<evidence type="ECO:0000256" key="3">
    <source>
        <dbReference type="ARBA" id="ARBA00022679"/>
    </source>
</evidence>
<dbReference type="InterPro" id="IPR002480">
    <property type="entry name" value="DAHP_synth_2"/>
</dbReference>
<comment type="caution">
    <text evidence="4">The sequence shown here is derived from an EMBL/GenBank/DDBJ whole genome shotgun (WGS) entry which is preliminary data.</text>
</comment>
<keyword evidence="3" id="KW-0808">Transferase</keyword>
<comment type="similarity">
    <text evidence="1">Belongs to the class-II DAHP synthase family.</text>
</comment>
<reference evidence="4" key="2">
    <citation type="journal article" date="2011" name="Microb. Ecol.">
        <title>Taxonomic and Functional Metagenomic Profiling of the Microbial Community in the Anoxic Sediment of a Sub-saline Shallow Lake (Laguna de Carrizo, Central Spain).</title>
        <authorList>
            <person name="Ferrer M."/>
            <person name="Guazzaroni M.E."/>
            <person name="Richter M."/>
            <person name="Garcia-Salamanca A."/>
            <person name="Yarza P."/>
            <person name="Suarez-Suarez A."/>
            <person name="Solano J."/>
            <person name="Alcaide M."/>
            <person name="van Dillewijn P."/>
            <person name="Molina-Henares M.A."/>
            <person name="Lopez-Cortes N."/>
            <person name="Al-Ramahi Y."/>
            <person name="Guerrero C."/>
            <person name="Acosta A."/>
            <person name="de Eugenio L.I."/>
            <person name="Martinez V."/>
            <person name="Marques S."/>
            <person name="Rojo F."/>
            <person name="Santero E."/>
            <person name="Genilloud O."/>
            <person name="Perez-Perez J."/>
            <person name="Rossello-Mora R."/>
            <person name="Ramos J.L."/>
        </authorList>
    </citation>
    <scope>NUCLEOTIDE SEQUENCE</scope>
</reference>
<sequence>RYHTQCDPRLNAKQALELSFMLSDILAKYVK</sequence>
<dbReference type="Gene3D" id="3.20.20.70">
    <property type="entry name" value="Aldolase class I"/>
    <property type="match status" value="1"/>
</dbReference>
<dbReference type="SUPFAM" id="SSF51569">
    <property type="entry name" value="Aldolase"/>
    <property type="match status" value="1"/>
</dbReference>
<reference evidence="4" key="1">
    <citation type="submission" date="2010-07" db="EMBL/GenBank/DDBJ databases">
        <authorList>
            <consortium name="CONSOLIDER consortium CSD2007-00005"/>
            <person name="Guazzaroni M.-E."/>
            <person name="Richter M."/>
            <person name="Garcia-Salamanca A."/>
            <person name="Yarza P."/>
            <person name="Ferrer M."/>
        </authorList>
    </citation>
    <scope>NUCLEOTIDE SEQUENCE</scope>
</reference>
<dbReference type="EMBL" id="ADZX01000348">
    <property type="protein sequence ID" value="EFK97140.1"/>
    <property type="molecule type" value="Genomic_DNA"/>
</dbReference>
<name>D9PH24_9ZZZZ</name>
<accession>D9PH24</accession>
<protein>
    <recommendedName>
        <fullName evidence="2">3-deoxy-7-phosphoheptulonate synthase</fullName>
        <ecNumber evidence="2">2.5.1.54</ecNumber>
    </recommendedName>
</protein>
<evidence type="ECO:0000256" key="1">
    <source>
        <dbReference type="ARBA" id="ARBA00008911"/>
    </source>
</evidence>
<gene>
    <name evidence="4" type="ORF">LDC_0822</name>
</gene>
<evidence type="ECO:0000313" key="4">
    <source>
        <dbReference type="EMBL" id="EFK97140.1"/>
    </source>
</evidence>
<dbReference type="AlphaFoldDB" id="D9PH24"/>
<feature type="non-terminal residue" evidence="4">
    <location>
        <position position="1"/>
    </location>
</feature>